<evidence type="ECO:0000256" key="3">
    <source>
        <dbReference type="ARBA" id="ARBA00022679"/>
    </source>
</evidence>
<comment type="similarity">
    <text evidence="1">Belongs to the glycosyltransferase 2 family.</text>
</comment>
<dbReference type="PANTHER" id="PTHR43630">
    <property type="entry name" value="POLY-BETA-1,6-N-ACETYL-D-GLUCOSAMINE SYNTHASE"/>
    <property type="match status" value="1"/>
</dbReference>
<comment type="caution">
    <text evidence="6">The sequence shown here is derived from an EMBL/GenBank/DDBJ whole genome shotgun (WGS) entry which is preliminary data.</text>
</comment>
<keyword evidence="7" id="KW-1185">Reference proteome</keyword>
<evidence type="ECO:0000256" key="1">
    <source>
        <dbReference type="ARBA" id="ARBA00006739"/>
    </source>
</evidence>
<evidence type="ECO:0000259" key="5">
    <source>
        <dbReference type="Pfam" id="PF00535"/>
    </source>
</evidence>
<keyword evidence="2" id="KW-0328">Glycosyltransferase</keyword>
<evidence type="ECO:0000313" key="6">
    <source>
        <dbReference type="EMBL" id="GAA3987468.1"/>
    </source>
</evidence>
<feature type="domain" description="Glycosyltransferase 2-like" evidence="5">
    <location>
        <begin position="35"/>
        <end position="168"/>
    </location>
</feature>
<organism evidence="6 7">
    <name type="scientific">Hymenobacter antarcticus</name>
    <dbReference type="NCBI Taxonomy" id="486270"/>
    <lineage>
        <taxon>Bacteria</taxon>
        <taxon>Pseudomonadati</taxon>
        <taxon>Bacteroidota</taxon>
        <taxon>Cytophagia</taxon>
        <taxon>Cytophagales</taxon>
        <taxon>Hymenobacteraceae</taxon>
        <taxon>Hymenobacter</taxon>
    </lineage>
</organism>
<keyword evidence="4" id="KW-1133">Transmembrane helix</keyword>
<gene>
    <name evidence="6" type="ORF">GCM10022407_35190</name>
</gene>
<evidence type="ECO:0000313" key="7">
    <source>
        <dbReference type="Proteomes" id="UP001501556"/>
    </source>
</evidence>
<keyword evidence="4" id="KW-0812">Transmembrane</keyword>
<evidence type="ECO:0000256" key="4">
    <source>
        <dbReference type="SAM" id="Phobius"/>
    </source>
</evidence>
<sequence>MLVQLFYVAYFFWPFARRAPEAPAAAPGSDTEPVSIVVCARNELENLRRLLPLLLQQDYPAGFEIVLIDDRSHDDTYLYAQQLAQYYPDKVRLVTVDRTPDGFAPKKYALTLGIKATRHARLLFTDADCIPASNQWLRLMQRGFSTGNGADLVLGFSAYAEAPGFLNQLIRYETLLTAAQYLSFAWRGWPYMGVGRNLAYTRGCFTATKGFASHIRQLSGDDDLMVQDAVRQRQRVAVVADVSAHTLSEPATTWRGWWRQKRRHLSAGRAYRLADRFRIGTFLAANMLFYLATLALLPSPNNWVPLVLVYILRTLFVSGVYFRLSRRLDQSVPVGLLPVLDVVYFVQYLALGISLFLNRTLRWK</sequence>
<dbReference type="RefSeq" id="WP_345126425.1">
    <property type="nucleotide sequence ID" value="NZ_BAABDI010000031.1"/>
</dbReference>
<evidence type="ECO:0000256" key="2">
    <source>
        <dbReference type="ARBA" id="ARBA00022676"/>
    </source>
</evidence>
<dbReference type="InterPro" id="IPR029044">
    <property type="entry name" value="Nucleotide-diphossugar_trans"/>
</dbReference>
<dbReference type="EMBL" id="BAABDI010000031">
    <property type="protein sequence ID" value="GAA3987468.1"/>
    <property type="molecule type" value="Genomic_DNA"/>
</dbReference>
<dbReference type="Gene3D" id="3.90.550.10">
    <property type="entry name" value="Spore Coat Polysaccharide Biosynthesis Protein SpsA, Chain A"/>
    <property type="match status" value="1"/>
</dbReference>
<dbReference type="Proteomes" id="UP001501556">
    <property type="component" value="Unassembled WGS sequence"/>
</dbReference>
<dbReference type="InterPro" id="IPR001173">
    <property type="entry name" value="Glyco_trans_2-like"/>
</dbReference>
<name>A0ABP7QTD2_9BACT</name>
<feature type="transmembrane region" description="Helical" evidence="4">
    <location>
        <begin position="303"/>
        <end position="322"/>
    </location>
</feature>
<feature type="transmembrane region" description="Helical" evidence="4">
    <location>
        <begin position="334"/>
        <end position="357"/>
    </location>
</feature>
<dbReference type="PANTHER" id="PTHR43630:SF1">
    <property type="entry name" value="POLY-BETA-1,6-N-ACETYL-D-GLUCOSAMINE SYNTHASE"/>
    <property type="match status" value="1"/>
</dbReference>
<accession>A0ABP7QTD2</accession>
<dbReference type="SUPFAM" id="SSF53448">
    <property type="entry name" value="Nucleotide-diphospho-sugar transferases"/>
    <property type="match status" value="1"/>
</dbReference>
<proteinExistence type="inferred from homology"/>
<keyword evidence="3" id="KW-0808">Transferase</keyword>
<feature type="transmembrane region" description="Helical" evidence="4">
    <location>
        <begin position="279"/>
        <end position="297"/>
    </location>
</feature>
<reference evidence="7" key="1">
    <citation type="journal article" date="2019" name="Int. J. Syst. Evol. Microbiol.">
        <title>The Global Catalogue of Microorganisms (GCM) 10K type strain sequencing project: providing services to taxonomists for standard genome sequencing and annotation.</title>
        <authorList>
            <consortium name="The Broad Institute Genomics Platform"/>
            <consortium name="The Broad Institute Genome Sequencing Center for Infectious Disease"/>
            <person name="Wu L."/>
            <person name="Ma J."/>
        </authorList>
    </citation>
    <scope>NUCLEOTIDE SEQUENCE [LARGE SCALE GENOMIC DNA]</scope>
    <source>
        <strain evidence="7">JCM 17217</strain>
    </source>
</reference>
<protein>
    <submittedName>
        <fullName evidence="6">Glycosyltransferase</fullName>
    </submittedName>
</protein>
<keyword evidence="4" id="KW-0472">Membrane</keyword>
<dbReference type="Pfam" id="PF00535">
    <property type="entry name" value="Glycos_transf_2"/>
    <property type="match status" value="1"/>
</dbReference>